<feature type="chain" id="PRO_5047258119" evidence="4">
    <location>
        <begin position="26"/>
        <end position="612"/>
    </location>
</feature>
<name>A0ABU1W7V6_9GAMM</name>
<protein>
    <submittedName>
        <fullName evidence="6">Outer membrane lipase/esterase</fullName>
    </submittedName>
</protein>
<dbReference type="Pfam" id="PF00657">
    <property type="entry name" value="Lipase_GDSL"/>
    <property type="match status" value="1"/>
</dbReference>
<dbReference type="InterPro" id="IPR017186">
    <property type="entry name" value="Lipase_autotranspt_EstA"/>
</dbReference>
<evidence type="ECO:0000256" key="4">
    <source>
        <dbReference type="SAM" id="SignalP"/>
    </source>
</evidence>
<dbReference type="EMBL" id="JAVDVY010000001">
    <property type="protein sequence ID" value="MDR7133669.1"/>
    <property type="molecule type" value="Genomic_DNA"/>
</dbReference>
<evidence type="ECO:0000313" key="6">
    <source>
        <dbReference type="EMBL" id="MDR7133669.1"/>
    </source>
</evidence>
<dbReference type="Gene3D" id="3.40.50.1110">
    <property type="entry name" value="SGNH hydrolase"/>
    <property type="match status" value="1"/>
</dbReference>
<dbReference type="PIRSF" id="PIRSF037375">
    <property type="entry name" value="Autotrns_EstA"/>
    <property type="match status" value="1"/>
</dbReference>
<dbReference type="SUPFAM" id="SSF52266">
    <property type="entry name" value="SGNH hydrolase"/>
    <property type="match status" value="1"/>
</dbReference>
<keyword evidence="7" id="KW-1185">Reference proteome</keyword>
<dbReference type="Proteomes" id="UP001251524">
    <property type="component" value="Unassembled WGS sequence"/>
</dbReference>
<comment type="similarity">
    <text evidence="1">Belongs to the 'GDSL' lipolytic enzyme family.</text>
</comment>
<evidence type="ECO:0000259" key="5">
    <source>
        <dbReference type="PROSITE" id="PS51208"/>
    </source>
</evidence>
<evidence type="ECO:0000313" key="7">
    <source>
        <dbReference type="Proteomes" id="UP001251524"/>
    </source>
</evidence>
<dbReference type="InterPro" id="IPR001087">
    <property type="entry name" value="GDSL"/>
</dbReference>
<gene>
    <name evidence="6" type="ORF">J2X06_000853</name>
</gene>
<keyword evidence="2 4" id="KW-0732">Signal</keyword>
<dbReference type="PANTHER" id="PTHR45648">
    <property type="entry name" value="GDSL LIPASE/ACYLHYDROLASE FAMILY PROTEIN (AFU_ORTHOLOGUE AFUA_4G14700)"/>
    <property type="match status" value="1"/>
</dbReference>
<dbReference type="CDD" id="cd01847">
    <property type="entry name" value="Triacylglycerol_lipase_like"/>
    <property type="match status" value="1"/>
</dbReference>
<dbReference type="InterPro" id="IPR036709">
    <property type="entry name" value="Autotransporte_beta_dom_sf"/>
</dbReference>
<feature type="signal peptide" evidence="4">
    <location>
        <begin position="1"/>
        <end position="25"/>
    </location>
</feature>
<reference evidence="6 7" key="1">
    <citation type="submission" date="2023-07" db="EMBL/GenBank/DDBJ databases">
        <title>Sorghum-associated microbial communities from plants grown in Nebraska, USA.</title>
        <authorList>
            <person name="Schachtman D."/>
        </authorList>
    </citation>
    <scope>NUCLEOTIDE SEQUENCE [LARGE SCALE GENOMIC DNA]</scope>
    <source>
        <strain evidence="6 7">BE198</strain>
    </source>
</reference>
<dbReference type="PANTHER" id="PTHR45648:SF22">
    <property type="entry name" value="GDSL LIPASE_ACYLHYDROLASE FAMILY PROTEIN (AFU_ORTHOLOGUE AFUA_4G14700)"/>
    <property type="match status" value="1"/>
</dbReference>
<feature type="domain" description="Autotransporter" evidence="5">
    <location>
        <begin position="340"/>
        <end position="612"/>
    </location>
</feature>
<dbReference type="PROSITE" id="PS51208">
    <property type="entry name" value="AUTOTRANSPORTER"/>
    <property type="match status" value="1"/>
</dbReference>
<dbReference type="InterPro" id="IPR005546">
    <property type="entry name" value="Autotransporte_beta"/>
</dbReference>
<dbReference type="SUPFAM" id="SSF103515">
    <property type="entry name" value="Autotransporter"/>
    <property type="match status" value="1"/>
</dbReference>
<dbReference type="Pfam" id="PF03797">
    <property type="entry name" value="Autotransporter"/>
    <property type="match status" value="1"/>
</dbReference>
<dbReference type="SMART" id="SM00869">
    <property type="entry name" value="Autotransporter"/>
    <property type="match status" value="1"/>
</dbReference>
<dbReference type="InterPro" id="IPR051058">
    <property type="entry name" value="GDSL_Est/Lipase"/>
</dbReference>
<accession>A0ABU1W7V6</accession>
<organism evidence="6 7">
    <name type="scientific">Lysobacter niastensis</name>
    <dbReference type="NCBI Taxonomy" id="380629"/>
    <lineage>
        <taxon>Bacteria</taxon>
        <taxon>Pseudomonadati</taxon>
        <taxon>Pseudomonadota</taxon>
        <taxon>Gammaproteobacteria</taxon>
        <taxon>Lysobacterales</taxon>
        <taxon>Lysobacteraceae</taxon>
        <taxon>Lysobacter</taxon>
    </lineage>
</organism>
<evidence type="ECO:0000256" key="1">
    <source>
        <dbReference type="ARBA" id="ARBA00008668"/>
    </source>
</evidence>
<evidence type="ECO:0000256" key="2">
    <source>
        <dbReference type="ARBA" id="ARBA00022729"/>
    </source>
</evidence>
<evidence type="ECO:0000256" key="3">
    <source>
        <dbReference type="ARBA" id="ARBA00022801"/>
    </source>
</evidence>
<keyword evidence="3" id="KW-0378">Hydrolase</keyword>
<dbReference type="Gene3D" id="2.40.128.130">
    <property type="entry name" value="Autotransporter beta-domain"/>
    <property type="match status" value="1"/>
</dbReference>
<dbReference type="InterPro" id="IPR036514">
    <property type="entry name" value="SGNH_hydro_sf"/>
</dbReference>
<sequence length="612" mass="63870">MKPVRTMLAMALAAAAASVALPASAQTYSQTIFFGDSLTDSGSFRPGLIQAVGPSGALLGKFTTNPGLVWSEYVAGFYGGNSTPANQGGTNYAVGGARTGTNGASPFGAIPSLTTQINAHLAANGGRADSNALYTVWGGANDLFTAAAVPPAQAPAIIGGAVASQVGNVMALSNAGAQYILVPTVPDLGITPQFRAQGAAGMAGGTQLSTTYNNALFSSLASANLRVIPLDTFHLLQEIVANPAPYGFRNVTDVGCRTQPAPAGASSLFCNPGSYVAPDVPTGYAFADGVHPSSGAHAILADYALSILEAPRQLAVLTHSASTVGRSRADRVAAQIEQRPEAEGSRWWADVRIDNQRYGDADNYDGMGPTLSFGMDWASDELVFGGFAGYGVQDIDWGLSRGDFEQTDATLGGYLGWSSDAFWATAQASYTWLSYDVDRDVKLGSVTRTHSGSPDGSNLSLAASAGWDFEAGTLKHGPVISVVSQSIDIDGYDENSTESTALTFLDQKYDSLIGSVGWQLRAELGDLQPYARLTYDHEFEDEEDQVFAQLRSMPGLAPYAVPGIEFDQNYGTLTFGARTQVFGMGADIGTALTVGQKGGNDATIFVSMNGTF</sequence>
<proteinExistence type="inferred from homology"/>
<comment type="caution">
    <text evidence="6">The sequence shown here is derived from an EMBL/GenBank/DDBJ whole genome shotgun (WGS) entry which is preliminary data.</text>
</comment>